<dbReference type="EMBL" id="JBHSFT010000004">
    <property type="protein sequence ID" value="MFC4661379.1"/>
    <property type="molecule type" value="Genomic_DNA"/>
</dbReference>
<proteinExistence type="predicted"/>
<reference evidence="2" key="1">
    <citation type="journal article" date="2019" name="Int. J. Syst. Evol. Microbiol.">
        <title>The Global Catalogue of Microorganisms (GCM) 10K type strain sequencing project: providing services to taxonomists for standard genome sequencing and annotation.</title>
        <authorList>
            <consortium name="The Broad Institute Genomics Platform"/>
            <consortium name="The Broad Institute Genome Sequencing Center for Infectious Disease"/>
            <person name="Wu L."/>
            <person name="Ma J."/>
        </authorList>
    </citation>
    <scope>NUCLEOTIDE SEQUENCE [LARGE SCALE GENOMIC DNA]</scope>
    <source>
        <strain evidence="2">CCUG 37257</strain>
    </source>
</reference>
<sequence>MRERVIATTVLIDRVIAGLNAVRGMNDEISSEVYTEFSKK</sequence>
<gene>
    <name evidence="1" type="ORF">ACFO3P_03960</name>
</gene>
<evidence type="ECO:0000313" key="2">
    <source>
        <dbReference type="Proteomes" id="UP001595988"/>
    </source>
</evidence>
<keyword evidence="2" id="KW-1185">Reference proteome</keyword>
<comment type="caution">
    <text evidence="1">The sequence shown here is derived from an EMBL/GenBank/DDBJ whole genome shotgun (WGS) entry which is preliminary data.</text>
</comment>
<dbReference type="RefSeq" id="WP_264299300.1">
    <property type="nucleotide sequence ID" value="NZ_JBHSFT010000004.1"/>
</dbReference>
<protein>
    <submittedName>
        <fullName evidence="1">Uncharacterized protein</fullName>
    </submittedName>
</protein>
<accession>A0ABV9JUM4</accession>
<evidence type="ECO:0000313" key="1">
    <source>
        <dbReference type="EMBL" id="MFC4661379.1"/>
    </source>
</evidence>
<dbReference type="Proteomes" id="UP001595988">
    <property type="component" value="Unassembled WGS sequence"/>
</dbReference>
<name>A0ABV9JUM4_9BACI</name>
<organism evidence="1 2">
    <name type="scientific">Oceanobacillus aidingensis</name>
    <dbReference type="NCBI Taxonomy" id="645964"/>
    <lineage>
        <taxon>Bacteria</taxon>
        <taxon>Bacillati</taxon>
        <taxon>Bacillota</taxon>
        <taxon>Bacilli</taxon>
        <taxon>Bacillales</taxon>
        <taxon>Bacillaceae</taxon>
        <taxon>Oceanobacillus</taxon>
    </lineage>
</organism>